<dbReference type="GO" id="GO:0003677">
    <property type="term" value="F:DNA binding"/>
    <property type="evidence" value="ECO:0007669"/>
    <property type="project" value="UniProtKB-KW"/>
</dbReference>
<dbReference type="InterPro" id="IPR000551">
    <property type="entry name" value="MerR-type_HTH_dom"/>
</dbReference>
<dbReference type="InterPro" id="IPR009061">
    <property type="entry name" value="DNA-bd_dom_put_sf"/>
</dbReference>
<protein>
    <submittedName>
        <fullName evidence="6">MerR family redox-sensitive transcriptional activator SoxR</fullName>
    </submittedName>
</protein>
<dbReference type="Proteomes" id="UP000592181">
    <property type="component" value="Unassembled WGS sequence"/>
</dbReference>
<gene>
    <name evidence="6" type="ORF">BJY28_001321</name>
</gene>
<sequence>MDARDELSIGEIARRSGLSVPTLRFYEEKGLVHPDRTGGNQRRFPRHTLRRLAFVRAAQQFGLSLAEIRQALDTLPADRPPTARDWQRLSRTWHDALTERIEALTRLRDTTSGCIGCGCLSTTSCPIANADDALGADGSGARRWPALLREDRADEPR</sequence>
<feature type="domain" description="HTH merR-type" evidence="5">
    <location>
        <begin position="6"/>
        <end position="74"/>
    </location>
</feature>
<keyword evidence="3" id="KW-0411">Iron-sulfur</keyword>
<keyword evidence="7" id="KW-1185">Reference proteome</keyword>
<dbReference type="NCBIfam" id="TIGR01950">
    <property type="entry name" value="SoxR"/>
    <property type="match status" value="1"/>
</dbReference>
<proteinExistence type="predicted"/>
<reference evidence="6 7" key="1">
    <citation type="submission" date="2020-07" db="EMBL/GenBank/DDBJ databases">
        <title>Sequencing the genomes of 1000 actinobacteria strains.</title>
        <authorList>
            <person name="Klenk H.-P."/>
        </authorList>
    </citation>
    <scope>NUCLEOTIDE SEQUENCE [LARGE SCALE GENOMIC DNA]</scope>
    <source>
        <strain evidence="6 7">DSM 24723</strain>
    </source>
</reference>
<dbReference type="PANTHER" id="PTHR30204:SF0">
    <property type="entry name" value="REDOX-SENSITIVE TRANSCRIPTIONAL ACTIVATOR SOXR"/>
    <property type="match status" value="1"/>
</dbReference>
<dbReference type="SMART" id="SM00422">
    <property type="entry name" value="HTH_MERR"/>
    <property type="match status" value="1"/>
</dbReference>
<dbReference type="EMBL" id="JACBZX010000001">
    <property type="protein sequence ID" value="NYG36852.1"/>
    <property type="molecule type" value="Genomic_DNA"/>
</dbReference>
<dbReference type="Pfam" id="PF13411">
    <property type="entry name" value="MerR_1"/>
    <property type="match status" value="1"/>
</dbReference>
<name>A0A852X0L0_9MICO</name>
<dbReference type="PRINTS" id="PR00040">
    <property type="entry name" value="HTHMERR"/>
</dbReference>
<dbReference type="AlphaFoldDB" id="A0A852X0L0"/>
<dbReference type="PROSITE" id="PS50937">
    <property type="entry name" value="HTH_MERR_2"/>
    <property type="match status" value="1"/>
</dbReference>
<dbReference type="CDD" id="cd01110">
    <property type="entry name" value="HTH_SoxR"/>
    <property type="match status" value="1"/>
</dbReference>
<evidence type="ECO:0000256" key="3">
    <source>
        <dbReference type="ARBA" id="ARBA00023014"/>
    </source>
</evidence>
<dbReference type="PROSITE" id="PS00552">
    <property type="entry name" value="HTH_MERR_1"/>
    <property type="match status" value="1"/>
</dbReference>
<keyword evidence="2" id="KW-0408">Iron</keyword>
<evidence type="ECO:0000256" key="2">
    <source>
        <dbReference type="ARBA" id="ARBA00023004"/>
    </source>
</evidence>
<dbReference type="InterPro" id="IPR010211">
    <property type="entry name" value="Redox-sen_tscrpt-act_SoxR"/>
</dbReference>
<keyword evidence="4" id="KW-0238">DNA-binding</keyword>
<evidence type="ECO:0000256" key="1">
    <source>
        <dbReference type="ARBA" id="ARBA00022714"/>
    </source>
</evidence>
<keyword evidence="1" id="KW-0001">2Fe-2S</keyword>
<dbReference type="Gene3D" id="1.10.1660.10">
    <property type="match status" value="1"/>
</dbReference>
<evidence type="ECO:0000259" key="5">
    <source>
        <dbReference type="PROSITE" id="PS50937"/>
    </source>
</evidence>
<comment type="caution">
    <text evidence="6">The sequence shown here is derived from an EMBL/GenBank/DDBJ whole genome shotgun (WGS) entry which is preliminary data.</text>
</comment>
<dbReference type="RefSeq" id="WP_179462300.1">
    <property type="nucleotide sequence ID" value="NZ_JACBZX010000001.1"/>
</dbReference>
<dbReference type="PANTHER" id="PTHR30204">
    <property type="entry name" value="REDOX-CYCLING DRUG-SENSING TRANSCRIPTIONAL ACTIVATOR SOXR"/>
    <property type="match status" value="1"/>
</dbReference>
<dbReference type="GO" id="GO:0006979">
    <property type="term" value="P:response to oxidative stress"/>
    <property type="evidence" value="ECO:0007669"/>
    <property type="project" value="InterPro"/>
</dbReference>
<evidence type="ECO:0000313" key="6">
    <source>
        <dbReference type="EMBL" id="NYG36852.1"/>
    </source>
</evidence>
<dbReference type="SUPFAM" id="SSF46955">
    <property type="entry name" value="Putative DNA-binding domain"/>
    <property type="match status" value="1"/>
</dbReference>
<dbReference type="GO" id="GO:0003700">
    <property type="term" value="F:DNA-binding transcription factor activity"/>
    <property type="evidence" value="ECO:0007669"/>
    <property type="project" value="InterPro"/>
</dbReference>
<evidence type="ECO:0000313" key="7">
    <source>
        <dbReference type="Proteomes" id="UP000592181"/>
    </source>
</evidence>
<accession>A0A852X0L0</accession>
<dbReference type="InterPro" id="IPR047057">
    <property type="entry name" value="MerR_fam"/>
</dbReference>
<organism evidence="6 7">
    <name type="scientific">Janibacter alkaliphilus</name>
    <dbReference type="NCBI Taxonomy" id="1069963"/>
    <lineage>
        <taxon>Bacteria</taxon>
        <taxon>Bacillati</taxon>
        <taxon>Actinomycetota</taxon>
        <taxon>Actinomycetes</taxon>
        <taxon>Micrococcales</taxon>
        <taxon>Intrasporangiaceae</taxon>
        <taxon>Janibacter</taxon>
    </lineage>
</organism>
<evidence type="ECO:0000256" key="4">
    <source>
        <dbReference type="ARBA" id="ARBA00023125"/>
    </source>
</evidence>
<keyword evidence="1" id="KW-0479">Metal-binding</keyword>
<dbReference type="GO" id="GO:0051537">
    <property type="term" value="F:2 iron, 2 sulfur cluster binding"/>
    <property type="evidence" value="ECO:0007669"/>
    <property type="project" value="UniProtKB-KW"/>
</dbReference>